<name>A0ABP9AS35_9PSEU</name>
<dbReference type="Gene3D" id="3.20.20.30">
    <property type="entry name" value="Luciferase-like domain"/>
    <property type="match status" value="1"/>
</dbReference>
<dbReference type="NCBIfam" id="TIGR03558">
    <property type="entry name" value="oxido_grp_1"/>
    <property type="match status" value="1"/>
</dbReference>
<dbReference type="InterPro" id="IPR050766">
    <property type="entry name" value="Bact_Lucif_Oxidored"/>
</dbReference>
<dbReference type="InterPro" id="IPR019949">
    <property type="entry name" value="CmoO-like"/>
</dbReference>
<feature type="domain" description="Luciferase-like" evidence="2">
    <location>
        <begin position="9"/>
        <end position="305"/>
    </location>
</feature>
<dbReference type="SUPFAM" id="SSF51679">
    <property type="entry name" value="Bacterial luciferase-like"/>
    <property type="match status" value="1"/>
</dbReference>
<evidence type="ECO:0000259" key="2">
    <source>
        <dbReference type="Pfam" id="PF00296"/>
    </source>
</evidence>
<proteinExistence type="predicted"/>
<evidence type="ECO:0000256" key="1">
    <source>
        <dbReference type="ARBA" id="ARBA00007789"/>
    </source>
</evidence>
<dbReference type="Pfam" id="PF00296">
    <property type="entry name" value="Bac_luciferase"/>
    <property type="match status" value="1"/>
</dbReference>
<dbReference type="Proteomes" id="UP001500928">
    <property type="component" value="Unassembled WGS sequence"/>
</dbReference>
<dbReference type="PANTHER" id="PTHR30137:SF6">
    <property type="entry name" value="LUCIFERASE-LIKE MONOOXYGENASE"/>
    <property type="match status" value="1"/>
</dbReference>
<dbReference type="InterPro" id="IPR036661">
    <property type="entry name" value="Luciferase-like_sf"/>
</dbReference>
<sequence>MADLALSVLDLSPVPSGSPTSAALHETVELARTVERAGYRRMWLAEHHGIPSVASSSPEVLIGAAAGATSTLRVGSGGIMLPNHSPLKVAETFRALAGLYPDRIDLGIGRAPGTDPRTAIALRRSREALTADDFPEQFSELRGYVDGFPAEHPFAGIVAVPDDVPLPPVWILASSYYGGQAAAVFGTGFAYAGHFGGADPGEATRIYRQQFRPSHAAGAQDPHVVLAAAVMCSEDEERARAMGRAHALSMARLRTGNPGPLPSPEEALAHDWSPAELQVERSMASKITAGTPQQVRDDLERRAREADADEIMIVTPIHDPAERRRSYELIAQEFGLAAPGVTGAAPSLAQV</sequence>
<gene>
    <name evidence="3" type="ORF">GCM10023200_17460</name>
</gene>
<dbReference type="RefSeq" id="WP_345413081.1">
    <property type="nucleotide sequence ID" value="NZ_BAABHO010000010.1"/>
</dbReference>
<organism evidence="3 4">
    <name type="scientific">Actinomycetospora chlora</name>
    <dbReference type="NCBI Taxonomy" id="663608"/>
    <lineage>
        <taxon>Bacteria</taxon>
        <taxon>Bacillati</taxon>
        <taxon>Actinomycetota</taxon>
        <taxon>Actinomycetes</taxon>
        <taxon>Pseudonocardiales</taxon>
        <taxon>Pseudonocardiaceae</taxon>
        <taxon>Actinomycetospora</taxon>
    </lineage>
</organism>
<dbReference type="PANTHER" id="PTHR30137">
    <property type="entry name" value="LUCIFERASE-LIKE MONOOXYGENASE"/>
    <property type="match status" value="1"/>
</dbReference>
<evidence type="ECO:0000313" key="3">
    <source>
        <dbReference type="EMBL" id="GAA4784335.1"/>
    </source>
</evidence>
<dbReference type="EMBL" id="BAABHO010000010">
    <property type="protein sequence ID" value="GAA4784335.1"/>
    <property type="molecule type" value="Genomic_DNA"/>
</dbReference>
<evidence type="ECO:0000313" key="4">
    <source>
        <dbReference type="Proteomes" id="UP001500928"/>
    </source>
</evidence>
<protein>
    <submittedName>
        <fullName evidence="3">LLM class flavin-dependent oxidoreductase</fullName>
    </submittedName>
</protein>
<comment type="similarity">
    <text evidence="1">To bacterial alkanal monooxygenase alpha and beta chains.</text>
</comment>
<comment type="caution">
    <text evidence="3">The sequence shown here is derived from an EMBL/GenBank/DDBJ whole genome shotgun (WGS) entry which is preliminary data.</text>
</comment>
<dbReference type="InterPro" id="IPR011251">
    <property type="entry name" value="Luciferase-like_dom"/>
</dbReference>
<reference evidence="4" key="1">
    <citation type="journal article" date="2019" name="Int. J. Syst. Evol. Microbiol.">
        <title>The Global Catalogue of Microorganisms (GCM) 10K type strain sequencing project: providing services to taxonomists for standard genome sequencing and annotation.</title>
        <authorList>
            <consortium name="The Broad Institute Genomics Platform"/>
            <consortium name="The Broad Institute Genome Sequencing Center for Infectious Disease"/>
            <person name="Wu L."/>
            <person name="Ma J."/>
        </authorList>
    </citation>
    <scope>NUCLEOTIDE SEQUENCE [LARGE SCALE GENOMIC DNA]</scope>
    <source>
        <strain evidence="4">JCM 17979</strain>
    </source>
</reference>
<keyword evidence="4" id="KW-1185">Reference proteome</keyword>
<accession>A0ABP9AS35</accession>